<name>A0ABT8E587_9BACL</name>
<gene>
    <name evidence="1" type="ORF">QYF49_08445</name>
</gene>
<protein>
    <recommendedName>
        <fullName evidence="3">Fur-regulated basic protein A</fullName>
    </recommendedName>
</protein>
<dbReference type="RefSeq" id="WP_290399193.1">
    <property type="nucleotide sequence ID" value="NZ_JAUHLN010000002.1"/>
</dbReference>
<evidence type="ECO:0000313" key="2">
    <source>
        <dbReference type="Proteomes" id="UP001168694"/>
    </source>
</evidence>
<evidence type="ECO:0000313" key="1">
    <source>
        <dbReference type="EMBL" id="MDN4073044.1"/>
    </source>
</evidence>
<proteinExistence type="predicted"/>
<reference evidence="1" key="1">
    <citation type="submission" date="2023-06" db="EMBL/GenBank/DDBJ databases">
        <title>Draft Genome Sequences of Representative Paenibacillus Polymyxa, Bacillus cereus, Fictibacillus sp., and Brevibacillus agri Strains Isolated from Amazonian Dark Earth.</title>
        <authorList>
            <person name="Pellegrinetti T.A."/>
            <person name="Cunha I.C.M."/>
            <person name="Chaves M.G."/>
            <person name="Freitas A.S."/>
            <person name="Silva A.V.R."/>
            <person name="Tsai S.M."/>
            <person name="Mendes L.W."/>
        </authorList>
    </citation>
    <scope>NUCLEOTIDE SEQUENCE</scope>
    <source>
        <strain evidence="1">CENA-BCM004</strain>
    </source>
</reference>
<organism evidence="1 2">
    <name type="scientific">Fictibacillus terranigra</name>
    <dbReference type="NCBI Taxonomy" id="3058424"/>
    <lineage>
        <taxon>Bacteria</taxon>
        <taxon>Bacillati</taxon>
        <taxon>Bacillota</taxon>
        <taxon>Bacilli</taxon>
        <taxon>Bacillales</taxon>
        <taxon>Fictibacillaceae</taxon>
        <taxon>Fictibacillus</taxon>
    </lineage>
</organism>
<comment type="caution">
    <text evidence="1">The sequence shown here is derived from an EMBL/GenBank/DDBJ whole genome shotgun (WGS) entry which is preliminary data.</text>
</comment>
<sequence length="44" mass="5365">MNIEIVLRELIKDFEEKLKRELHPKEVDFLKDILSYERDDETSS</sequence>
<dbReference type="Proteomes" id="UP001168694">
    <property type="component" value="Unassembled WGS sequence"/>
</dbReference>
<keyword evidence="2" id="KW-1185">Reference proteome</keyword>
<dbReference type="EMBL" id="JAUHLN010000002">
    <property type="protein sequence ID" value="MDN4073044.1"/>
    <property type="molecule type" value="Genomic_DNA"/>
</dbReference>
<evidence type="ECO:0008006" key="3">
    <source>
        <dbReference type="Google" id="ProtNLM"/>
    </source>
</evidence>
<accession>A0ABT8E587</accession>